<name>A0A0W0U9N3_9GAMM</name>
<evidence type="ECO:0000313" key="1">
    <source>
        <dbReference type="EMBL" id="KTD04490.1"/>
    </source>
</evidence>
<evidence type="ECO:0000313" key="2">
    <source>
        <dbReference type="Proteomes" id="UP000054785"/>
    </source>
</evidence>
<sequence>MSAQTLRNIVAGVLIVAAFIATLLHFAIREAHELRRDPGVMMNRYYLLKKTNPEAARRTLDIILRDNPHYAPAREALAAATCPPETSATEPLILTSLITPITSIDTLHQPLVERPSLLVQALKTKYWSEKAAKDSSSADTLSLLRHVAPLDPQVLLEAGYDALADNKKQDALVLFETAFQQEPAPGLALQIAYLYMDTGKPEAALPFFLIAATQGEGEGRDAALRGVDYVAALNAQNAAAASQPGAEQAPLSPEQVKMDEFYALLKHDKKAAWVLIQEIVKAFPKNVAALKSAGYLAAEFKHTRAAIRYFTSAYDLTYDPAIALQLGYLYDVINVKPTAYQYFQWATASTDNTVVYRAQNAMTNLRGLQTKALPDPWFGEIFFTPFSQSQFGLTVRPLVARLGVEHNNQFQTKTYLVFRQTDDNKTNSFGQLPQIFEDNVRVIGTGVQVTPIAGIPLIAFVEGGAAYDLIFRFRPRWRPDLRAGIMYYREFGAQPAWYEHFRVGVDYYSTAYLDITYFSRYQNNVIATLKTHQGVRLLQYKSSMLNLYWEGRVIEDTQRQFFNNIGETGPGIGYIPSNRFNFEIRAEHLRGVYFPVGASFNPYPPYYTRNVVQMLFYARV</sequence>
<dbReference type="RefSeq" id="WP_028386218.1">
    <property type="nucleotide sequence ID" value="NZ_CAAAHN010000012.1"/>
</dbReference>
<dbReference type="STRING" id="45065.Lgee_0100"/>
<accession>A0A0W0U9N3</accession>
<proteinExistence type="predicted"/>
<dbReference type="Gene3D" id="1.25.40.10">
    <property type="entry name" value="Tetratricopeptide repeat domain"/>
    <property type="match status" value="1"/>
</dbReference>
<comment type="caution">
    <text evidence="1">The sequence shown here is derived from an EMBL/GenBank/DDBJ whole genome shotgun (WGS) entry which is preliminary data.</text>
</comment>
<keyword evidence="2" id="KW-1185">Reference proteome</keyword>
<dbReference type="PATRIC" id="fig|45065.4.peg.110"/>
<organism evidence="1 2">
    <name type="scientific">Legionella geestiana</name>
    <dbReference type="NCBI Taxonomy" id="45065"/>
    <lineage>
        <taxon>Bacteria</taxon>
        <taxon>Pseudomonadati</taxon>
        <taxon>Pseudomonadota</taxon>
        <taxon>Gammaproteobacteria</taxon>
        <taxon>Legionellales</taxon>
        <taxon>Legionellaceae</taxon>
        <taxon>Legionella</taxon>
    </lineage>
</organism>
<dbReference type="SUPFAM" id="SSF48452">
    <property type="entry name" value="TPR-like"/>
    <property type="match status" value="1"/>
</dbReference>
<protein>
    <submittedName>
        <fullName evidence="1">Uncharacterized protein</fullName>
    </submittedName>
</protein>
<dbReference type="OrthoDB" id="6703156at2"/>
<dbReference type="InterPro" id="IPR011990">
    <property type="entry name" value="TPR-like_helical_dom_sf"/>
</dbReference>
<gene>
    <name evidence="1" type="ORF">Lgee_0100</name>
</gene>
<dbReference type="Proteomes" id="UP000054785">
    <property type="component" value="Unassembled WGS sequence"/>
</dbReference>
<reference evidence="1 2" key="1">
    <citation type="submission" date="2015-11" db="EMBL/GenBank/DDBJ databases">
        <title>Genomic analysis of 38 Legionella species identifies large and diverse effector repertoires.</title>
        <authorList>
            <person name="Burstein D."/>
            <person name="Amaro F."/>
            <person name="Zusman T."/>
            <person name="Lifshitz Z."/>
            <person name="Cohen O."/>
            <person name="Gilbert J.A."/>
            <person name="Pupko T."/>
            <person name="Shuman H.A."/>
            <person name="Segal G."/>
        </authorList>
    </citation>
    <scope>NUCLEOTIDE SEQUENCE [LARGE SCALE GENOMIC DNA]</scope>
    <source>
        <strain evidence="1 2">ATCC 49504</strain>
    </source>
</reference>
<dbReference type="EMBL" id="LNYC01000003">
    <property type="protein sequence ID" value="KTD04490.1"/>
    <property type="molecule type" value="Genomic_DNA"/>
</dbReference>
<dbReference type="AlphaFoldDB" id="A0A0W0U9N3"/>